<dbReference type="Pfam" id="PF00014">
    <property type="entry name" value="Kunitz_BPTI"/>
    <property type="match status" value="1"/>
</dbReference>
<name>A0A9D4YX13_CHLVU</name>
<evidence type="ECO:0000256" key="1">
    <source>
        <dbReference type="ARBA" id="ARBA00023157"/>
    </source>
</evidence>
<evidence type="ECO:0000256" key="2">
    <source>
        <dbReference type="SAM" id="SignalP"/>
    </source>
</evidence>
<evidence type="ECO:0000313" key="4">
    <source>
        <dbReference type="EMBL" id="KAI3430767.1"/>
    </source>
</evidence>
<dbReference type="GO" id="GO:0005615">
    <property type="term" value="C:extracellular space"/>
    <property type="evidence" value="ECO:0007669"/>
    <property type="project" value="TreeGrafter"/>
</dbReference>
<dbReference type="SUPFAM" id="SSF57362">
    <property type="entry name" value="BPTI-like"/>
    <property type="match status" value="1"/>
</dbReference>
<keyword evidence="5" id="KW-1185">Reference proteome</keyword>
<protein>
    <recommendedName>
        <fullName evidence="3">BPTI/Kunitz inhibitor domain-containing protein</fullName>
    </recommendedName>
</protein>
<comment type="caution">
    <text evidence="4">The sequence shown here is derived from an EMBL/GenBank/DDBJ whole genome shotgun (WGS) entry which is preliminary data.</text>
</comment>
<dbReference type="PANTHER" id="PTHR10083:SF374">
    <property type="entry name" value="BPTI_KUNITZ INHIBITOR DOMAIN-CONTAINING PROTEIN"/>
    <property type="match status" value="1"/>
</dbReference>
<dbReference type="GO" id="GO:0004867">
    <property type="term" value="F:serine-type endopeptidase inhibitor activity"/>
    <property type="evidence" value="ECO:0007669"/>
    <property type="project" value="InterPro"/>
</dbReference>
<dbReference type="Proteomes" id="UP001055712">
    <property type="component" value="Unassembled WGS sequence"/>
</dbReference>
<dbReference type="AlphaFoldDB" id="A0A9D4YX13"/>
<dbReference type="FunFam" id="4.10.410.10:FF:000020">
    <property type="entry name" value="Collagen, type VI, alpha 3"/>
    <property type="match status" value="1"/>
</dbReference>
<dbReference type="PANTHER" id="PTHR10083">
    <property type="entry name" value="KUNITZ-TYPE PROTEASE INHIBITOR-RELATED"/>
    <property type="match status" value="1"/>
</dbReference>
<dbReference type="SMART" id="SM00131">
    <property type="entry name" value="KU"/>
    <property type="match status" value="1"/>
</dbReference>
<dbReference type="PROSITE" id="PS51257">
    <property type="entry name" value="PROKAR_LIPOPROTEIN"/>
    <property type="match status" value="1"/>
</dbReference>
<dbReference type="PROSITE" id="PS00280">
    <property type="entry name" value="BPTI_KUNITZ_1"/>
    <property type="match status" value="1"/>
</dbReference>
<dbReference type="InterPro" id="IPR020901">
    <property type="entry name" value="Prtase_inh_Kunz-CS"/>
</dbReference>
<feature type="signal peptide" evidence="2">
    <location>
        <begin position="1"/>
        <end position="27"/>
    </location>
</feature>
<evidence type="ECO:0000313" key="5">
    <source>
        <dbReference type="Proteomes" id="UP001055712"/>
    </source>
</evidence>
<dbReference type="Gene3D" id="4.10.410.10">
    <property type="entry name" value="Pancreatic trypsin inhibitor Kunitz domain"/>
    <property type="match status" value="1"/>
</dbReference>
<gene>
    <name evidence="4" type="ORF">D9Q98_009179</name>
</gene>
<dbReference type="InterPro" id="IPR002223">
    <property type="entry name" value="Kunitz_BPTI"/>
</dbReference>
<dbReference type="OrthoDB" id="513598at2759"/>
<organism evidence="4 5">
    <name type="scientific">Chlorella vulgaris</name>
    <name type="common">Green alga</name>
    <dbReference type="NCBI Taxonomy" id="3077"/>
    <lineage>
        <taxon>Eukaryota</taxon>
        <taxon>Viridiplantae</taxon>
        <taxon>Chlorophyta</taxon>
        <taxon>core chlorophytes</taxon>
        <taxon>Trebouxiophyceae</taxon>
        <taxon>Chlorellales</taxon>
        <taxon>Chlorellaceae</taxon>
        <taxon>Chlorella clade</taxon>
        <taxon>Chlorella</taxon>
    </lineage>
</organism>
<proteinExistence type="predicted"/>
<keyword evidence="1" id="KW-1015">Disulfide bond</keyword>
<reference evidence="4" key="2">
    <citation type="submission" date="2020-11" db="EMBL/GenBank/DDBJ databases">
        <authorList>
            <person name="Cecchin M."/>
            <person name="Marcolungo L."/>
            <person name="Rossato M."/>
            <person name="Girolomoni L."/>
            <person name="Cosentino E."/>
            <person name="Cuine S."/>
            <person name="Li-Beisson Y."/>
            <person name="Delledonne M."/>
            <person name="Ballottari M."/>
        </authorList>
    </citation>
    <scope>NUCLEOTIDE SEQUENCE</scope>
    <source>
        <strain evidence="4">211/11P</strain>
        <tissue evidence="4">Whole cell</tissue>
    </source>
</reference>
<evidence type="ECO:0000259" key="3">
    <source>
        <dbReference type="PROSITE" id="PS50279"/>
    </source>
</evidence>
<reference evidence="4" key="1">
    <citation type="journal article" date="2019" name="Plant J.">
        <title>Chlorella vulgaris genome assembly and annotation reveals the molecular basis for metabolic acclimation to high light conditions.</title>
        <authorList>
            <person name="Cecchin M."/>
            <person name="Marcolungo L."/>
            <person name="Rossato M."/>
            <person name="Girolomoni L."/>
            <person name="Cosentino E."/>
            <person name="Cuine S."/>
            <person name="Li-Beisson Y."/>
            <person name="Delledonne M."/>
            <person name="Ballottari M."/>
        </authorList>
    </citation>
    <scope>NUCLEOTIDE SEQUENCE</scope>
    <source>
        <strain evidence="4">211/11P</strain>
    </source>
</reference>
<sequence length="195" mass="20269">MTSARGTALACLLLAALALACLPLASAVVGESGGAAGARRLLQVPPPGPAVPPCVDRPTPEGFTCDQQKGWGKCTESWMTAGGFCRRTCNQCNLPLPPQPQAAAVGPSTAPADSVESVRAAAPATEAPVSATFCTQLPQTGPCRSAIRSWYYDAVTATCMPFLYGGCQGNENRFASFDECDQAAMMMCADWEMQG</sequence>
<dbReference type="InterPro" id="IPR050098">
    <property type="entry name" value="TFPI/VKTCI-like"/>
</dbReference>
<accession>A0A9D4YX13</accession>
<feature type="domain" description="BPTI/Kunitz inhibitor" evidence="3">
    <location>
        <begin position="134"/>
        <end position="184"/>
    </location>
</feature>
<dbReference type="PRINTS" id="PR00759">
    <property type="entry name" value="BASICPTASE"/>
</dbReference>
<dbReference type="InterPro" id="IPR036880">
    <property type="entry name" value="Kunitz_BPTI_sf"/>
</dbReference>
<dbReference type="EMBL" id="SIDB01000007">
    <property type="protein sequence ID" value="KAI3430767.1"/>
    <property type="molecule type" value="Genomic_DNA"/>
</dbReference>
<keyword evidence="2" id="KW-0732">Signal</keyword>
<dbReference type="PROSITE" id="PS50279">
    <property type="entry name" value="BPTI_KUNITZ_2"/>
    <property type="match status" value="1"/>
</dbReference>
<feature type="chain" id="PRO_5039170911" description="BPTI/Kunitz inhibitor domain-containing protein" evidence="2">
    <location>
        <begin position="28"/>
        <end position="195"/>
    </location>
</feature>